<feature type="transmembrane region" description="Helical" evidence="1">
    <location>
        <begin position="140"/>
        <end position="158"/>
    </location>
</feature>
<dbReference type="KEGG" id="mmob:F6R98_21135"/>
<accession>A0A5Q0BT34</accession>
<feature type="transmembrane region" description="Helical" evidence="1">
    <location>
        <begin position="89"/>
        <end position="108"/>
    </location>
</feature>
<feature type="transmembrane region" description="Helical" evidence="1">
    <location>
        <begin position="114"/>
        <end position="133"/>
    </location>
</feature>
<evidence type="ECO:0000313" key="3">
    <source>
        <dbReference type="Proteomes" id="UP000325755"/>
    </source>
</evidence>
<proteinExistence type="predicted"/>
<dbReference type="EMBL" id="CP044205">
    <property type="protein sequence ID" value="QFY44826.1"/>
    <property type="molecule type" value="Genomic_DNA"/>
</dbReference>
<reference evidence="2 3" key="1">
    <citation type="submission" date="2019-09" db="EMBL/GenBank/DDBJ databases">
        <title>Ecophysiology of the spiral-shaped methanotroph Methylospira mobilis as revealed by the complete genome sequence.</title>
        <authorList>
            <person name="Oshkin I.Y."/>
            <person name="Dedysh S.N."/>
            <person name="Miroshnikov K."/>
            <person name="Danilova O.V."/>
            <person name="Hakobyan A."/>
            <person name="Liesack W."/>
        </authorList>
    </citation>
    <scope>NUCLEOTIDE SEQUENCE [LARGE SCALE GENOMIC DNA]</scope>
    <source>
        <strain evidence="2 3">Shm1</strain>
    </source>
</reference>
<name>A0A5Q0BT34_9GAMM</name>
<feature type="transmembrane region" description="Helical" evidence="1">
    <location>
        <begin position="170"/>
        <end position="191"/>
    </location>
</feature>
<dbReference type="Proteomes" id="UP000325755">
    <property type="component" value="Chromosome"/>
</dbReference>
<dbReference type="PIRSF" id="PIRSF016919">
    <property type="entry name" value="HupE_UreJ"/>
    <property type="match status" value="1"/>
</dbReference>
<dbReference type="AlphaFoldDB" id="A0A5Q0BT34"/>
<protein>
    <submittedName>
        <fullName evidence="2">HupE/UreJ family protein</fullName>
    </submittedName>
</protein>
<feature type="transmembrane region" description="Helical" evidence="1">
    <location>
        <begin position="61"/>
        <end position="82"/>
    </location>
</feature>
<dbReference type="InParanoid" id="A0A5Q0BT34"/>
<gene>
    <name evidence="2" type="ORF">F6R98_21135</name>
</gene>
<evidence type="ECO:0000313" key="2">
    <source>
        <dbReference type="EMBL" id="QFY44826.1"/>
    </source>
</evidence>
<keyword evidence="1" id="KW-0472">Membrane</keyword>
<dbReference type="Pfam" id="PF04955">
    <property type="entry name" value="HupE_UreJ"/>
    <property type="match status" value="1"/>
</dbReference>
<evidence type="ECO:0000256" key="1">
    <source>
        <dbReference type="SAM" id="Phobius"/>
    </source>
</evidence>
<sequence length="217" mass="22709">MYACISENFRVFRGLTAFYAFPTRRISMKRFVAALLVLVSPAVFAHTGHPVEGLLSGWVHPFMGLDHLLAMLSVGLWAAFIARDLRQCGYLPLAFIAFMAAGGALGASGFSLPVADSAIALSVLLLGAFVCAMARVSLPLAMALVALFAAFHGFAHGAEMQNGVDFTGYAAGFSAATAVLHGAGIVLGRLLVRIPALYRATGMVIGATGFVLLSQSV</sequence>
<organism evidence="2 3">
    <name type="scientific">Candidatus Methylospira mobilis</name>
    <dbReference type="NCBI Taxonomy" id="1808979"/>
    <lineage>
        <taxon>Bacteria</taxon>
        <taxon>Pseudomonadati</taxon>
        <taxon>Pseudomonadota</taxon>
        <taxon>Gammaproteobacteria</taxon>
        <taxon>Methylococcales</taxon>
        <taxon>Methylococcaceae</taxon>
        <taxon>Candidatus Methylospira</taxon>
    </lineage>
</organism>
<dbReference type="InterPro" id="IPR007038">
    <property type="entry name" value="HupE_UreJ"/>
</dbReference>
<dbReference type="OrthoDB" id="9808192at2"/>
<keyword evidence="3" id="KW-1185">Reference proteome</keyword>
<keyword evidence="1" id="KW-0812">Transmembrane</keyword>
<keyword evidence="1" id="KW-1133">Transmembrane helix</keyword>